<evidence type="ECO:0000313" key="7">
    <source>
        <dbReference type="EMBL" id="ACO10971.1"/>
    </source>
</evidence>
<comment type="similarity">
    <text evidence="1">Belongs to the NECAP family.</text>
</comment>
<keyword evidence="2" id="KW-0813">Transport</keyword>
<organism evidence="7">
    <name type="scientific">Caligus rogercresseyi</name>
    <name type="common">Sea louse</name>
    <dbReference type="NCBI Taxonomy" id="217165"/>
    <lineage>
        <taxon>Eukaryota</taxon>
        <taxon>Metazoa</taxon>
        <taxon>Ecdysozoa</taxon>
        <taxon>Arthropoda</taxon>
        <taxon>Crustacea</taxon>
        <taxon>Multicrustacea</taxon>
        <taxon>Hexanauplia</taxon>
        <taxon>Copepoda</taxon>
        <taxon>Siphonostomatoida</taxon>
        <taxon>Caligidae</taxon>
        <taxon>Caligus</taxon>
    </lineage>
</organism>
<name>C1BPL8_CALRO</name>
<dbReference type="Gene3D" id="2.30.29.30">
    <property type="entry name" value="Pleckstrin-homology domain (PH domain)/Phosphotyrosine-binding domain (PTB)"/>
    <property type="match status" value="1"/>
</dbReference>
<protein>
    <submittedName>
        <fullName evidence="7">NECAP-like protein CG9132</fullName>
    </submittedName>
</protein>
<dbReference type="PANTHER" id="PTHR12847">
    <property type="entry name" value="ATP-BINDING CASSETTE ABC TRANSPORTER-RELATED"/>
    <property type="match status" value="1"/>
</dbReference>
<feature type="compositionally biased region" description="Polar residues" evidence="5">
    <location>
        <begin position="206"/>
        <end position="217"/>
    </location>
</feature>
<dbReference type="EMBL" id="BT076547">
    <property type="protein sequence ID" value="ACO10971.1"/>
    <property type="molecule type" value="mRNA"/>
</dbReference>
<dbReference type="Pfam" id="PF07933">
    <property type="entry name" value="DUF1681"/>
    <property type="match status" value="1"/>
</dbReference>
<reference evidence="7" key="1">
    <citation type="submission" date="2009-03" db="EMBL/GenBank/DDBJ databases">
        <title>Caligus rogercresseyi ESTs and full-length cDNAs.</title>
        <authorList>
            <person name="Yasuike M."/>
            <person name="von Schalburg K."/>
            <person name="Cooper G."/>
            <person name="Leong J."/>
            <person name="Jones S.R.M."/>
            <person name="Koop B.F."/>
        </authorList>
    </citation>
    <scope>NUCLEOTIDE SEQUENCE</scope>
    <source>
        <tissue evidence="7">Whole tissue</tissue>
    </source>
</reference>
<evidence type="ECO:0000259" key="6">
    <source>
        <dbReference type="Pfam" id="PF07933"/>
    </source>
</evidence>
<keyword evidence="3" id="KW-0254">Endocytosis</keyword>
<evidence type="ECO:0000256" key="1">
    <source>
        <dbReference type="ARBA" id="ARBA00007736"/>
    </source>
</evidence>
<dbReference type="PANTHER" id="PTHR12847:SF9">
    <property type="entry name" value="NECAP-LIKE PROTEIN CG9132"/>
    <property type="match status" value="1"/>
</dbReference>
<evidence type="ECO:0000256" key="2">
    <source>
        <dbReference type="ARBA" id="ARBA00022448"/>
    </source>
</evidence>
<dbReference type="GO" id="GO:0030125">
    <property type="term" value="C:clathrin vesicle coat"/>
    <property type="evidence" value="ECO:0007669"/>
    <property type="project" value="TreeGrafter"/>
</dbReference>
<accession>C1BPL8</accession>
<dbReference type="GO" id="GO:0006897">
    <property type="term" value="P:endocytosis"/>
    <property type="evidence" value="ECO:0007669"/>
    <property type="project" value="UniProtKB-KW"/>
</dbReference>
<dbReference type="InterPro" id="IPR011993">
    <property type="entry name" value="PH-like_dom_sf"/>
</dbReference>
<dbReference type="CDD" id="cd13228">
    <property type="entry name" value="PHear_NECAP"/>
    <property type="match status" value="1"/>
</dbReference>
<evidence type="ECO:0000256" key="3">
    <source>
        <dbReference type="ARBA" id="ARBA00022583"/>
    </source>
</evidence>
<dbReference type="FunFam" id="2.30.29.30:FF:000064">
    <property type="entry name" value="Adaptin ear-binding coat-associated protein 1"/>
    <property type="match status" value="1"/>
</dbReference>
<gene>
    <name evidence="7" type="primary">NECAP</name>
</gene>
<dbReference type="SUPFAM" id="SSF50729">
    <property type="entry name" value="PH domain-like"/>
    <property type="match status" value="1"/>
</dbReference>
<sequence>MDEIERCMLVKNEVHVYKIPPRSTARGYRAANWSLATPDWTGRLRAMARGKSFELRLEDKNSGELFAACPVEQYPGTSVEAVLDSSRYFVLCIQDKDRRAYIGIGFADRADSFDLNVVLHDHFKWIKRQEEEKAAIASGDSEDGTSSKPSLDLSLKEGQTFHINIPKKDGVRSVSKNNKPGGGFILPPPSSSSGAPRIAPPPGETPVTSPTDPSVISRNLLDAEEDEDWGEFKGGSSSVQPSGNWVTF</sequence>
<feature type="compositionally biased region" description="Polar residues" evidence="5">
    <location>
        <begin position="235"/>
        <end position="248"/>
    </location>
</feature>
<evidence type="ECO:0000256" key="5">
    <source>
        <dbReference type="SAM" id="MobiDB-lite"/>
    </source>
</evidence>
<feature type="domain" description="NECAP PHear" evidence="6">
    <location>
        <begin position="4"/>
        <end position="165"/>
    </location>
</feature>
<proteinExistence type="evidence at transcript level"/>
<dbReference type="InterPro" id="IPR012466">
    <property type="entry name" value="NECAP_PHear"/>
</dbReference>
<keyword evidence="4" id="KW-0653">Protein transport</keyword>
<dbReference type="AlphaFoldDB" id="C1BPL8"/>
<feature type="region of interest" description="Disordered" evidence="5">
    <location>
        <begin position="166"/>
        <end position="248"/>
    </location>
</feature>
<evidence type="ECO:0000256" key="4">
    <source>
        <dbReference type="ARBA" id="ARBA00022927"/>
    </source>
</evidence>
<dbReference type="GO" id="GO:0015031">
    <property type="term" value="P:protein transport"/>
    <property type="evidence" value="ECO:0007669"/>
    <property type="project" value="UniProtKB-KW"/>
</dbReference>